<proteinExistence type="predicted"/>
<organism evidence="1 2">
    <name type="scientific">Francisella philomiragia</name>
    <dbReference type="NCBI Taxonomy" id="28110"/>
    <lineage>
        <taxon>Bacteria</taxon>
        <taxon>Pseudomonadati</taxon>
        <taxon>Pseudomonadota</taxon>
        <taxon>Gammaproteobacteria</taxon>
        <taxon>Thiotrichales</taxon>
        <taxon>Francisellaceae</taxon>
        <taxon>Francisella</taxon>
    </lineage>
</organism>
<protein>
    <submittedName>
        <fullName evidence="1">Uncharacterized protein</fullName>
    </submittedName>
</protein>
<keyword evidence="2" id="KW-1185">Reference proteome</keyword>
<accession>A0ABS1GEM0</accession>
<gene>
    <name evidence="1" type="ORF">IBE52_10150</name>
</gene>
<dbReference type="RefSeq" id="WP_012782636.1">
    <property type="nucleotide sequence ID" value="NZ_CP009443.1"/>
</dbReference>
<sequence>MPIYCEMQTENNKEFFPKCGTKEVAKSVSNTTASAGENAILVSHYSFSGVSQTGGLNNAIFSFSVTVPAYAPVISSVFNVLNGRDKITNFVLKVVGTSRAAGAGSNRNKVIKTYTGEEGVLTSVSLDEADKTDGVVTLHLEFYKMVFENNITNTSGVIKTVDGGH</sequence>
<dbReference type="Proteomes" id="UP000760407">
    <property type="component" value="Unassembled WGS sequence"/>
</dbReference>
<reference evidence="1 2" key="1">
    <citation type="submission" date="2020-08" db="EMBL/GenBank/DDBJ databases">
        <title>Comparative genomics of Francisella species.</title>
        <authorList>
            <person name="Sahl J."/>
            <person name="Sjodin A."/>
            <person name="Wagner D."/>
            <person name="Forsman M."/>
        </authorList>
    </citation>
    <scope>NUCLEOTIDE SEQUENCE [LARGE SCALE GENOMIC DNA]</scope>
    <source>
        <strain evidence="1 2">F1093</strain>
    </source>
</reference>
<dbReference type="EMBL" id="JACTSG010000008">
    <property type="protein sequence ID" value="MBK2303276.1"/>
    <property type="molecule type" value="Genomic_DNA"/>
</dbReference>
<evidence type="ECO:0000313" key="1">
    <source>
        <dbReference type="EMBL" id="MBK2303276.1"/>
    </source>
</evidence>
<comment type="caution">
    <text evidence="1">The sequence shown here is derived from an EMBL/GenBank/DDBJ whole genome shotgun (WGS) entry which is preliminary data.</text>
</comment>
<name>A0ABS1GEM0_9GAMM</name>
<evidence type="ECO:0000313" key="2">
    <source>
        <dbReference type="Proteomes" id="UP000760407"/>
    </source>
</evidence>